<dbReference type="Proteomes" id="UP000296733">
    <property type="component" value="Chromosome"/>
</dbReference>
<dbReference type="CDD" id="cd00298">
    <property type="entry name" value="ACD_sHsps_p23-like"/>
    <property type="match status" value="1"/>
</dbReference>
<protein>
    <submittedName>
        <fullName evidence="5">Hsp20/alpha crystallin family protein</fullName>
    </submittedName>
    <submittedName>
        <fullName evidence="6">Molecular chaperone IbpA, HSP20 family</fullName>
    </submittedName>
</protein>
<feature type="compositionally biased region" description="Polar residues" evidence="3">
    <location>
        <begin position="120"/>
        <end position="130"/>
    </location>
</feature>
<dbReference type="Pfam" id="PF00011">
    <property type="entry name" value="HSP20"/>
    <property type="match status" value="1"/>
</dbReference>
<dbReference type="InterPro" id="IPR002068">
    <property type="entry name" value="A-crystallin/Hsp20_dom"/>
</dbReference>
<reference evidence="5 8" key="2">
    <citation type="journal article" date="2019" name="Nat. Commun.">
        <title>A new type of DNA phosphorothioation-based antiviral system in archaea.</title>
        <authorList>
            <person name="Xiong L."/>
            <person name="Liu S."/>
            <person name="Chen S."/>
            <person name="Xiao Y."/>
            <person name="Zhu B."/>
            <person name="Gao Y."/>
            <person name="Zhang Y."/>
            <person name="Chen B."/>
            <person name="Luo J."/>
            <person name="Deng Z."/>
            <person name="Chen X."/>
            <person name="Wang L."/>
            <person name="Chen S."/>
        </authorList>
    </citation>
    <scope>NUCLEOTIDE SEQUENCE [LARGE SCALE GENOMIC DNA]</scope>
    <source>
        <strain evidence="5 8">CGMCC 1.10331</strain>
    </source>
</reference>
<evidence type="ECO:0000313" key="8">
    <source>
        <dbReference type="Proteomes" id="UP000296733"/>
    </source>
</evidence>
<feature type="region of interest" description="Disordered" evidence="3">
    <location>
        <begin position="120"/>
        <end position="143"/>
    </location>
</feature>
<keyword evidence="7" id="KW-1185">Reference proteome</keyword>
<accession>A0A1H5YT59</accession>
<evidence type="ECO:0000256" key="1">
    <source>
        <dbReference type="PROSITE-ProRule" id="PRU00285"/>
    </source>
</evidence>
<dbReference type="SUPFAM" id="SSF49764">
    <property type="entry name" value="HSP20-like chaperones"/>
    <property type="match status" value="1"/>
</dbReference>
<reference evidence="6 7" key="1">
    <citation type="submission" date="2016-10" db="EMBL/GenBank/DDBJ databases">
        <authorList>
            <person name="de Groot N.N."/>
        </authorList>
    </citation>
    <scope>NUCLEOTIDE SEQUENCE [LARGE SCALE GENOMIC DNA]</scope>
    <source>
        <strain evidence="6 7">CGMCC 1.10331</strain>
    </source>
</reference>
<evidence type="ECO:0000259" key="4">
    <source>
        <dbReference type="PROSITE" id="PS01031"/>
    </source>
</evidence>
<comment type="similarity">
    <text evidence="1 2">Belongs to the small heat shock protein (HSP20) family.</text>
</comment>
<proteinExistence type="inferred from homology"/>
<dbReference type="OrthoDB" id="210205at2157"/>
<dbReference type="PROSITE" id="PS01031">
    <property type="entry name" value="SHSP"/>
    <property type="match status" value="1"/>
</dbReference>
<evidence type="ECO:0000256" key="3">
    <source>
        <dbReference type="SAM" id="MobiDB-lite"/>
    </source>
</evidence>
<organism evidence="6 7">
    <name type="scientific">Halobellus limi</name>
    <dbReference type="NCBI Taxonomy" id="699433"/>
    <lineage>
        <taxon>Archaea</taxon>
        <taxon>Methanobacteriati</taxon>
        <taxon>Methanobacteriota</taxon>
        <taxon>Stenosarchaea group</taxon>
        <taxon>Halobacteria</taxon>
        <taxon>Halobacteriales</taxon>
        <taxon>Haloferacaceae</taxon>
        <taxon>Halobellus</taxon>
    </lineage>
</organism>
<dbReference type="GeneID" id="39858848"/>
<dbReference type="EMBL" id="CP031311">
    <property type="protein sequence ID" value="QCC48344.1"/>
    <property type="molecule type" value="Genomic_DNA"/>
</dbReference>
<name>A0A1H5YT59_9EURY</name>
<dbReference type="EMBL" id="FNVN01000002">
    <property type="protein sequence ID" value="SEG27184.1"/>
    <property type="molecule type" value="Genomic_DNA"/>
</dbReference>
<dbReference type="InterPro" id="IPR008978">
    <property type="entry name" value="HSP20-like_chaperone"/>
</dbReference>
<dbReference type="RefSeq" id="WP_103991454.1">
    <property type="nucleotide sequence ID" value="NZ_CP031311.1"/>
</dbReference>
<feature type="domain" description="SHSP" evidence="4">
    <location>
        <begin position="35"/>
        <end position="143"/>
    </location>
</feature>
<sequence length="143" mass="15677">MSGFERFDGGDAPERLKELGESIAENALERVGRGVARVQERTPLPYDLLESDEAYLVVFDAPGVRRKDVQVRFVDREVRVTVDRFRTFHEGFEMRFPGRGLSLDGAAPLPEGVAVDPESASATVTESGTLQVEVPKRGGDAEA</sequence>
<evidence type="ECO:0000313" key="5">
    <source>
        <dbReference type="EMBL" id="QCC48344.1"/>
    </source>
</evidence>
<evidence type="ECO:0000256" key="2">
    <source>
        <dbReference type="RuleBase" id="RU003616"/>
    </source>
</evidence>
<dbReference type="AlphaFoldDB" id="A0A1H5YT59"/>
<dbReference type="KEGG" id="hlm:DV707_12105"/>
<evidence type="ECO:0000313" key="6">
    <source>
        <dbReference type="EMBL" id="SEG27184.1"/>
    </source>
</evidence>
<dbReference type="Gene3D" id="2.60.40.790">
    <property type="match status" value="1"/>
</dbReference>
<dbReference type="Proteomes" id="UP000236740">
    <property type="component" value="Unassembled WGS sequence"/>
</dbReference>
<feature type="compositionally biased region" description="Basic and acidic residues" evidence="3">
    <location>
        <begin position="134"/>
        <end position="143"/>
    </location>
</feature>
<evidence type="ECO:0000313" key="7">
    <source>
        <dbReference type="Proteomes" id="UP000236740"/>
    </source>
</evidence>
<gene>
    <name evidence="5" type="ORF">DV707_12105</name>
    <name evidence="6" type="ORF">SAMN04488133_1712</name>
</gene>